<feature type="region of interest" description="Disordered" evidence="1">
    <location>
        <begin position="316"/>
        <end position="355"/>
    </location>
</feature>
<dbReference type="Proteomes" id="UP000594263">
    <property type="component" value="Unplaced"/>
</dbReference>
<keyword evidence="2" id="KW-1133">Transmembrane helix</keyword>
<evidence type="ECO:0000313" key="4">
    <source>
        <dbReference type="Proteomes" id="UP000594263"/>
    </source>
</evidence>
<dbReference type="AlphaFoldDB" id="A0A7N0U8T4"/>
<feature type="region of interest" description="Disordered" evidence="1">
    <location>
        <begin position="165"/>
        <end position="187"/>
    </location>
</feature>
<dbReference type="PANTHER" id="PTHR36760">
    <property type="entry name" value="ACIDIC LEUCINE-RICH NUCLEAR PHOSPHOPROTEIN 32 FAMILY B PROTEIN"/>
    <property type="match status" value="1"/>
</dbReference>
<dbReference type="Gramene" id="Kaladp0058s0257.1.v1.1">
    <property type="protein sequence ID" value="Kaladp0058s0257.1.v1.1.CDS.1"/>
    <property type="gene ID" value="Kaladp0058s0257.v1.1"/>
</dbReference>
<evidence type="ECO:0000313" key="3">
    <source>
        <dbReference type="EnsemblPlants" id="Kaladp0058s0257.1.v1.1.CDS.1"/>
    </source>
</evidence>
<name>A0A7N0U8T4_KALFE</name>
<feature type="compositionally biased region" description="Basic and acidic residues" evidence="1">
    <location>
        <begin position="316"/>
        <end position="329"/>
    </location>
</feature>
<protein>
    <submittedName>
        <fullName evidence="3">Uncharacterized protein</fullName>
    </submittedName>
</protein>
<accession>A0A7N0U8T4</accession>
<evidence type="ECO:0000256" key="2">
    <source>
        <dbReference type="SAM" id="Phobius"/>
    </source>
</evidence>
<feature type="compositionally biased region" description="Basic and acidic residues" evidence="1">
    <location>
        <begin position="337"/>
        <end position="346"/>
    </location>
</feature>
<dbReference type="PANTHER" id="PTHR36760:SF1">
    <property type="entry name" value="ACIDIC LEUCINE-RICH NUCLEAR PHOSPHOPROTEIN 32 FAMILY B PROTEIN"/>
    <property type="match status" value="1"/>
</dbReference>
<reference evidence="3" key="1">
    <citation type="submission" date="2021-01" db="UniProtKB">
        <authorList>
            <consortium name="EnsemblPlants"/>
        </authorList>
    </citation>
    <scope>IDENTIFICATION</scope>
</reference>
<keyword evidence="4" id="KW-1185">Reference proteome</keyword>
<keyword evidence="2" id="KW-0812">Transmembrane</keyword>
<organism evidence="3 4">
    <name type="scientific">Kalanchoe fedtschenkoi</name>
    <name type="common">Lavender scallops</name>
    <name type="synonym">South American air plant</name>
    <dbReference type="NCBI Taxonomy" id="63787"/>
    <lineage>
        <taxon>Eukaryota</taxon>
        <taxon>Viridiplantae</taxon>
        <taxon>Streptophyta</taxon>
        <taxon>Embryophyta</taxon>
        <taxon>Tracheophyta</taxon>
        <taxon>Spermatophyta</taxon>
        <taxon>Magnoliopsida</taxon>
        <taxon>eudicotyledons</taxon>
        <taxon>Gunneridae</taxon>
        <taxon>Pentapetalae</taxon>
        <taxon>Saxifragales</taxon>
        <taxon>Crassulaceae</taxon>
        <taxon>Kalanchoe</taxon>
    </lineage>
</organism>
<feature type="compositionally biased region" description="Polar residues" evidence="1">
    <location>
        <begin position="169"/>
        <end position="179"/>
    </location>
</feature>
<evidence type="ECO:0000256" key="1">
    <source>
        <dbReference type="SAM" id="MobiDB-lite"/>
    </source>
</evidence>
<proteinExistence type="predicted"/>
<dbReference type="EnsemblPlants" id="Kaladp0058s0257.1.v1.1">
    <property type="protein sequence ID" value="Kaladp0058s0257.1.v1.1.CDS.1"/>
    <property type="gene ID" value="Kaladp0058s0257.v1.1"/>
</dbReference>
<feature type="transmembrane region" description="Helical" evidence="2">
    <location>
        <begin position="43"/>
        <end position="69"/>
    </location>
</feature>
<keyword evidence="2" id="KW-0472">Membrane</keyword>
<sequence>MSSQSSGHNPGQLLSLTSIAKFVRTHLRSISYLILLSPYILKLLSFLILSPILILLILLLATALCAFSATTHSTASYLLLGNETEDKAASSSLPEAEAAYKVIFETFHDSVTDLADASGEVEAYKKMENDALAPEIVKSCCSSTPLQDHLLVQISPICGEAELPLCEDQSPSPTSAENPTSEKSSKFEETEIIKHMVCSTINEPEVVGQEDDDDEEEEKLVKAAVGDKAESPLMAATSLKSGSNAAIGGSQQFSTNSTDLRKTALLKSRSCDLSWIAAGSMRREKEWRRTLACKLFEERHSAGEDGMDMLWEAHEAAESPGDRKADHAPRRAVSRRRTMESDHFSVYDEEDEEEDEEVAGGEKMCCLQALKMSSGKVNLGIGRKNMVKLSRALRGLGWLHKVSKSKSVKNVS</sequence>